<feature type="non-terminal residue" evidence="1">
    <location>
        <position position="153"/>
    </location>
</feature>
<sequence length="153" mass="17075">MSFSSLEPLSLRSLLYYCLSPSIDLRFLTSIIDAVQTFQVSKNLKLEDYLDFTLPLLSGLNVSQEVGTGRTLALKNITSKVCSYMKENAGQFDVNFPVLEEHIVHQILHQPSLTNAFSLVKILAAVDSNVTRVSEVNILLLGSSMFDYLQDVQ</sequence>
<accession>A0A392NKY3</accession>
<evidence type="ECO:0000313" key="2">
    <source>
        <dbReference type="Proteomes" id="UP000265520"/>
    </source>
</evidence>
<comment type="caution">
    <text evidence="1">The sequence shown here is derived from an EMBL/GenBank/DDBJ whole genome shotgun (WGS) entry which is preliminary data.</text>
</comment>
<protein>
    <submittedName>
        <fullName evidence="1">Uncharacterized protein</fullName>
    </submittedName>
</protein>
<dbReference type="EMBL" id="LXQA010043547">
    <property type="protein sequence ID" value="MCI00548.1"/>
    <property type="molecule type" value="Genomic_DNA"/>
</dbReference>
<dbReference type="Proteomes" id="UP000265520">
    <property type="component" value="Unassembled WGS sequence"/>
</dbReference>
<organism evidence="1 2">
    <name type="scientific">Trifolium medium</name>
    <dbReference type="NCBI Taxonomy" id="97028"/>
    <lineage>
        <taxon>Eukaryota</taxon>
        <taxon>Viridiplantae</taxon>
        <taxon>Streptophyta</taxon>
        <taxon>Embryophyta</taxon>
        <taxon>Tracheophyta</taxon>
        <taxon>Spermatophyta</taxon>
        <taxon>Magnoliopsida</taxon>
        <taxon>eudicotyledons</taxon>
        <taxon>Gunneridae</taxon>
        <taxon>Pentapetalae</taxon>
        <taxon>rosids</taxon>
        <taxon>fabids</taxon>
        <taxon>Fabales</taxon>
        <taxon>Fabaceae</taxon>
        <taxon>Papilionoideae</taxon>
        <taxon>50 kb inversion clade</taxon>
        <taxon>NPAAA clade</taxon>
        <taxon>Hologalegina</taxon>
        <taxon>IRL clade</taxon>
        <taxon>Trifolieae</taxon>
        <taxon>Trifolium</taxon>
    </lineage>
</organism>
<evidence type="ECO:0000313" key="1">
    <source>
        <dbReference type="EMBL" id="MCI00548.1"/>
    </source>
</evidence>
<proteinExistence type="predicted"/>
<dbReference type="AlphaFoldDB" id="A0A392NKY3"/>
<reference evidence="1 2" key="1">
    <citation type="journal article" date="2018" name="Front. Plant Sci.">
        <title>Red Clover (Trifolium pratense) and Zigzag Clover (T. medium) - A Picture of Genomic Similarities and Differences.</title>
        <authorList>
            <person name="Dluhosova J."/>
            <person name="Istvanek J."/>
            <person name="Nedelnik J."/>
            <person name="Repkova J."/>
        </authorList>
    </citation>
    <scope>NUCLEOTIDE SEQUENCE [LARGE SCALE GENOMIC DNA]</scope>
    <source>
        <strain evidence="2">cv. 10/8</strain>
        <tissue evidence="1">Leaf</tissue>
    </source>
</reference>
<name>A0A392NKY3_9FABA</name>
<keyword evidence="2" id="KW-1185">Reference proteome</keyword>